<keyword evidence="1" id="KW-0812">Transmembrane</keyword>
<evidence type="ECO:0008006" key="4">
    <source>
        <dbReference type="Google" id="ProtNLM"/>
    </source>
</evidence>
<feature type="transmembrane region" description="Helical" evidence="1">
    <location>
        <begin position="30"/>
        <end position="52"/>
    </location>
</feature>
<proteinExistence type="predicted"/>
<evidence type="ECO:0000313" key="2">
    <source>
        <dbReference type="EMBL" id="MBB4622460.1"/>
    </source>
</evidence>
<keyword evidence="1" id="KW-1133">Transmembrane helix</keyword>
<dbReference type="EMBL" id="JACHOC010000004">
    <property type="protein sequence ID" value="MBB4622460.1"/>
    <property type="molecule type" value="Genomic_DNA"/>
</dbReference>
<comment type="caution">
    <text evidence="2">The sequence shown here is derived from an EMBL/GenBank/DDBJ whole genome shotgun (WGS) entry which is preliminary data.</text>
</comment>
<evidence type="ECO:0000313" key="3">
    <source>
        <dbReference type="Proteomes" id="UP000533637"/>
    </source>
</evidence>
<gene>
    <name evidence="2" type="ORF">GGQ57_002360</name>
</gene>
<protein>
    <recommendedName>
        <fullName evidence="4">Transmembrane protein</fullName>
    </recommendedName>
</protein>
<reference evidence="2 3" key="1">
    <citation type="submission" date="2020-08" db="EMBL/GenBank/DDBJ databases">
        <title>Genomic Encyclopedia of Type Strains, Phase IV (KMG-IV): sequencing the most valuable type-strain genomes for metagenomic binning, comparative biology and taxonomic classification.</title>
        <authorList>
            <person name="Goeker M."/>
        </authorList>
    </citation>
    <scope>NUCLEOTIDE SEQUENCE [LARGE SCALE GENOMIC DNA]</scope>
    <source>
        <strain evidence="2 3">DSM 102983</strain>
    </source>
</reference>
<keyword evidence="1" id="KW-0472">Membrane</keyword>
<accession>A0ABR6KLT1</accession>
<sequence>MNKYPPENCFPGDICYKSWLFIPVVFYNNLVYIALFDFNLFLIGKVCVSLWFKIAT</sequence>
<organism evidence="2 3">
    <name type="scientific">Parabacteroides faecis</name>
    <dbReference type="NCBI Taxonomy" id="1217282"/>
    <lineage>
        <taxon>Bacteria</taxon>
        <taxon>Pseudomonadati</taxon>
        <taxon>Bacteroidota</taxon>
        <taxon>Bacteroidia</taxon>
        <taxon>Bacteroidales</taxon>
        <taxon>Tannerellaceae</taxon>
        <taxon>Parabacteroides</taxon>
    </lineage>
</organism>
<dbReference type="Proteomes" id="UP000533637">
    <property type="component" value="Unassembled WGS sequence"/>
</dbReference>
<evidence type="ECO:0000256" key="1">
    <source>
        <dbReference type="SAM" id="Phobius"/>
    </source>
</evidence>
<name>A0ABR6KLT1_9BACT</name>
<keyword evidence="3" id="KW-1185">Reference proteome</keyword>